<reference evidence="2 3" key="1">
    <citation type="submission" date="2015-12" db="EMBL/GenBank/DDBJ databases">
        <title>Draft genome of Thermovenabulum gondwanense isolated from a red thermophilic microbial mat colonisisng an outflow channel of a bore well.</title>
        <authorList>
            <person name="Patel B.K."/>
        </authorList>
    </citation>
    <scope>NUCLEOTIDE SEQUENCE [LARGE SCALE GENOMIC DNA]</scope>
    <source>
        <strain evidence="2 3">R270</strain>
    </source>
</reference>
<dbReference type="PATRIC" id="fig|520767.4.peg.326"/>
<dbReference type="Pfam" id="PF09989">
    <property type="entry name" value="DUF2229"/>
    <property type="match status" value="1"/>
</dbReference>
<dbReference type="PANTHER" id="PTHR32329:SF2">
    <property type="entry name" value="BIFUNCTIONAL PROTEIN [INCLUDES 2-HYDROXYACYL-COA DEHYDRATASE (N-TER) AND ITS ACTIVATOR DOMAIN (C_TERM)"/>
    <property type="match status" value="1"/>
</dbReference>
<dbReference type="RefSeq" id="WP_068747576.1">
    <property type="nucleotide sequence ID" value="NZ_LOHZ01000019.1"/>
</dbReference>
<keyword evidence="3" id="KW-1185">Reference proteome</keyword>
<feature type="domain" description="DUF2229" evidence="1">
    <location>
        <begin position="2"/>
        <end position="213"/>
    </location>
</feature>
<dbReference type="PANTHER" id="PTHR32329">
    <property type="entry name" value="BIFUNCTIONAL PROTEIN [INCLUDES 2-HYDROXYACYL-COA DEHYDRATASE (N-TER) AND ITS ACTIVATOR DOMAIN (C_TERM)-RELATED"/>
    <property type="match status" value="1"/>
</dbReference>
<name>A0A162MWF1_9FIRM</name>
<accession>A0A162MWF1</accession>
<organism evidence="2 3">
    <name type="scientific">Thermovenabulum gondwanense</name>
    <dbReference type="NCBI Taxonomy" id="520767"/>
    <lineage>
        <taxon>Bacteria</taxon>
        <taxon>Bacillati</taxon>
        <taxon>Bacillota</taxon>
        <taxon>Clostridia</taxon>
        <taxon>Thermosediminibacterales</taxon>
        <taxon>Thermosediminibacteraceae</taxon>
        <taxon>Thermovenabulum</taxon>
    </lineage>
</organism>
<dbReference type="InterPro" id="IPR010327">
    <property type="entry name" value="FldB/FldC_alpha/beta"/>
</dbReference>
<dbReference type="Proteomes" id="UP000075737">
    <property type="component" value="Unassembled WGS sequence"/>
</dbReference>
<dbReference type="InterPro" id="IPR018709">
    <property type="entry name" value="CoA_activase_DUF2229"/>
</dbReference>
<evidence type="ECO:0000259" key="1">
    <source>
        <dbReference type="Pfam" id="PF09989"/>
    </source>
</evidence>
<proteinExistence type="predicted"/>
<dbReference type="Pfam" id="PF06050">
    <property type="entry name" value="HGD-D"/>
    <property type="match status" value="1"/>
</dbReference>
<dbReference type="OrthoDB" id="9780120at2"/>
<dbReference type="EMBL" id="LOHZ01000019">
    <property type="protein sequence ID" value="KYO68012.1"/>
    <property type="molecule type" value="Genomic_DNA"/>
</dbReference>
<protein>
    <recommendedName>
        <fullName evidence="1">DUF2229 domain-containing protein</fullName>
    </recommendedName>
</protein>
<gene>
    <name evidence="2" type="ORF">ATZ99_03220</name>
</gene>
<dbReference type="InterPro" id="IPR051805">
    <property type="entry name" value="Dehydratase_Activator_Redct"/>
</dbReference>
<evidence type="ECO:0000313" key="2">
    <source>
        <dbReference type="EMBL" id="KYO68012.1"/>
    </source>
</evidence>
<dbReference type="AlphaFoldDB" id="A0A162MWF1"/>
<dbReference type="Gene3D" id="3.40.50.11900">
    <property type="match status" value="1"/>
</dbReference>
<evidence type="ECO:0000313" key="3">
    <source>
        <dbReference type="Proteomes" id="UP000075737"/>
    </source>
</evidence>
<sequence length="319" mass="36256">MKVGVPRTLFYYAYSPFICSFFEELGVEVVVSELTSKKIIDEGVEDAVSDACVPIKLFHGHVKNLLNKVDFVLVPRLVSVNDESTFCPKFLGLPDMLESSLPDFDNMLEVRVDTKGKRSELFKTCLKTAGTLGIGFFKTLRAFNKALKNYEEYKRKFREGTIPYLGVESRDKNSDVIIGVVGYPYILYDSYLSLDIIKKLISMGCHVVTPEMLAEEEKRREDLKLRKLLFWTFSNGVLRASYNFIRENKVDGIIHVTAFGCGPDFIVDKLLELECKEKNVPFLTVTLDEHTGQEGVNTRLEAFVDMIRIKKARKEAAVS</sequence>
<dbReference type="STRING" id="520767.ATZ99_03220"/>
<comment type="caution">
    <text evidence="2">The sequence shown here is derived from an EMBL/GenBank/DDBJ whole genome shotgun (WGS) entry which is preliminary data.</text>
</comment>